<dbReference type="NCBIfam" id="TIGR00238">
    <property type="entry name" value="KamA family radical SAM protein"/>
    <property type="match status" value="1"/>
</dbReference>
<dbReference type="EMBL" id="LCRH01000019">
    <property type="protein sequence ID" value="KKW32710.1"/>
    <property type="molecule type" value="Genomic_DNA"/>
</dbReference>
<proteinExistence type="predicted"/>
<feature type="binding site" evidence="9">
    <location>
        <position position="116"/>
    </location>
    <ligand>
        <name>[4Fe-4S] cluster</name>
        <dbReference type="ChEBI" id="CHEBI:49883"/>
        <note>4Fe-4S-S-AdoMet</note>
    </ligand>
</feature>
<dbReference type="InterPro" id="IPR007197">
    <property type="entry name" value="rSAM"/>
</dbReference>
<evidence type="ECO:0000256" key="1">
    <source>
        <dbReference type="ARBA" id="ARBA00001933"/>
    </source>
</evidence>
<dbReference type="AlphaFoldDB" id="A0A0G1XPB7"/>
<evidence type="ECO:0000256" key="3">
    <source>
        <dbReference type="ARBA" id="ARBA00022691"/>
    </source>
</evidence>
<comment type="cofactor">
    <cofactor evidence="1 10">
        <name>pyridoxal 5'-phosphate</name>
        <dbReference type="ChEBI" id="CHEBI:597326"/>
    </cofactor>
</comment>
<evidence type="ECO:0000256" key="4">
    <source>
        <dbReference type="ARBA" id="ARBA00022723"/>
    </source>
</evidence>
<dbReference type="PANTHER" id="PTHR30538">
    <property type="entry name" value="LYSINE 2,3-AMINOMUTASE-RELATED"/>
    <property type="match status" value="1"/>
</dbReference>
<dbReference type="SFLD" id="SFLDS00029">
    <property type="entry name" value="Radical_SAM"/>
    <property type="match status" value="1"/>
</dbReference>
<dbReference type="InterPro" id="IPR058240">
    <property type="entry name" value="rSAM_sf"/>
</dbReference>
<evidence type="ECO:0000256" key="9">
    <source>
        <dbReference type="PIRSR" id="PIRSR004911-1"/>
    </source>
</evidence>
<protein>
    <submittedName>
        <fullName evidence="12">Putative L-lysine 2,3-aminomutase</fullName>
    </submittedName>
</protein>
<keyword evidence="3" id="KW-0949">S-adenosyl-L-methionine</keyword>
<evidence type="ECO:0000256" key="2">
    <source>
        <dbReference type="ARBA" id="ARBA00022485"/>
    </source>
</evidence>
<dbReference type="CDD" id="cd01335">
    <property type="entry name" value="Radical_SAM"/>
    <property type="match status" value="1"/>
</dbReference>
<accession>A0A0G1XPB7</accession>
<keyword evidence="8" id="KW-0413">Isomerase</keyword>
<evidence type="ECO:0000256" key="6">
    <source>
        <dbReference type="ARBA" id="ARBA00023004"/>
    </source>
</evidence>
<reference evidence="12 13" key="1">
    <citation type="journal article" date="2015" name="Nature">
        <title>rRNA introns, odd ribosomes, and small enigmatic genomes across a large radiation of phyla.</title>
        <authorList>
            <person name="Brown C.T."/>
            <person name="Hug L.A."/>
            <person name="Thomas B.C."/>
            <person name="Sharon I."/>
            <person name="Castelle C.J."/>
            <person name="Singh A."/>
            <person name="Wilkins M.J."/>
            <person name="Williams K.H."/>
            <person name="Banfield J.F."/>
        </authorList>
    </citation>
    <scope>NUCLEOTIDE SEQUENCE [LARGE SCALE GENOMIC DNA]</scope>
</reference>
<dbReference type="PANTHER" id="PTHR30538:SF1">
    <property type="entry name" value="L-LYSINE 2,3-AMINOMUTASE"/>
    <property type="match status" value="1"/>
</dbReference>
<dbReference type="InterPro" id="IPR003739">
    <property type="entry name" value="Lys_aminomutase/Glu_NH3_mut"/>
</dbReference>
<evidence type="ECO:0000313" key="12">
    <source>
        <dbReference type="EMBL" id="KKW32710.1"/>
    </source>
</evidence>
<keyword evidence="6" id="KW-0408">Iron</keyword>
<dbReference type="SUPFAM" id="SSF102114">
    <property type="entry name" value="Radical SAM enzymes"/>
    <property type="match status" value="1"/>
</dbReference>
<keyword evidence="5 10" id="KW-0663">Pyridoxal phosphate</keyword>
<dbReference type="PROSITE" id="PS51918">
    <property type="entry name" value="RADICAL_SAM"/>
    <property type="match status" value="1"/>
</dbReference>
<name>A0A0G1XPB7_9BACT</name>
<dbReference type="GO" id="GO:0046872">
    <property type="term" value="F:metal ion binding"/>
    <property type="evidence" value="ECO:0007669"/>
    <property type="project" value="UniProtKB-KW"/>
</dbReference>
<dbReference type="PATRIC" id="fig|1618979.3.peg.331"/>
<dbReference type="Proteomes" id="UP000034054">
    <property type="component" value="Unassembled WGS sequence"/>
</dbReference>
<dbReference type="Pfam" id="PF04055">
    <property type="entry name" value="Radical_SAM"/>
    <property type="match status" value="1"/>
</dbReference>
<dbReference type="Gene3D" id="3.20.20.70">
    <property type="entry name" value="Aldolase class I"/>
    <property type="match status" value="1"/>
</dbReference>
<organism evidence="12 13">
    <name type="scientific">Candidatus Uhrbacteria bacterium GW2011_GWA2_52_8d</name>
    <dbReference type="NCBI Taxonomy" id="1618979"/>
    <lineage>
        <taxon>Bacteria</taxon>
        <taxon>Candidatus Uhriibacteriota</taxon>
    </lineage>
</organism>
<evidence type="ECO:0000256" key="8">
    <source>
        <dbReference type="ARBA" id="ARBA00023235"/>
    </source>
</evidence>
<dbReference type="PIRSF" id="PIRSF004911">
    <property type="entry name" value="DUF160"/>
    <property type="match status" value="1"/>
</dbReference>
<gene>
    <name evidence="12" type="ORF">UY76_C0019G0020</name>
</gene>
<evidence type="ECO:0000256" key="7">
    <source>
        <dbReference type="ARBA" id="ARBA00023014"/>
    </source>
</evidence>
<sequence length="357" mass="41323">MQQEPWQIELKNCVRTLEELETYIPIENKERMREVLANMRLSITPHTLRLINFNDPHDPILLMCVPQERELTISPEELVDPIGDETRSPVPFLTHRYPDRVLIYATFFCSMFCRFCFRRFKTGEATPGPTRIDIDRIVAYLIQHSEVEEVILTGGDPLTLLDDQLDQWFRTLRSIPSIRRIRIHTRVLVNLPSRITNNLVAIFTRHMDATHPMYLVTHFNHPWEIARENIDAVAKLVNAGIVVRNQGPLLRGVNDNAATLEELFKRLTDIRVVPYYLHQLDLAKGTNHFRVPIQEGIALMRELQGRVTGIALPRYMLDLPGGKGKVPLTYSYAKKSQGQQWHIESPMGEQTSYQEPL</sequence>
<feature type="binding site" evidence="9">
    <location>
        <position position="113"/>
    </location>
    <ligand>
        <name>[4Fe-4S] cluster</name>
        <dbReference type="ChEBI" id="CHEBI:49883"/>
        <note>4Fe-4S-S-AdoMet</note>
    </ligand>
</feature>
<dbReference type="SFLD" id="SFLDG01070">
    <property type="entry name" value="PLP-dependent"/>
    <property type="match status" value="1"/>
</dbReference>
<evidence type="ECO:0000256" key="10">
    <source>
        <dbReference type="PIRSR" id="PIRSR603739-50"/>
    </source>
</evidence>
<comment type="caution">
    <text evidence="12">The sequence shown here is derived from an EMBL/GenBank/DDBJ whole genome shotgun (WGS) entry which is preliminary data.</text>
</comment>
<evidence type="ECO:0000256" key="5">
    <source>
        <dbReference type="ARBA" id="ARBA00022898"/>
    </source>
</evidence>
<feature type="modified residue" description="N6-(pyridoxal phosphate)lysine" evidence="10">
    <location>
        <position position="325"/>
    </location>
</feature>
<evidence type="ECO:0000313" key="13">
    <source>
        <dbReference type="Proteomes" id="UP000034054"/>
    </source>
</evidence>
<feature type="binding site" evidence="9">
    <location>
        <position position="109"/>
    </location>
    <ligand>
        <name>[4Fe-4S] cluster</name>
        <dbReference type="ChEBI" id="CHEBI:49883"/>
        <note>4Fe-4S-S-AdoMet</note>
    </ligand>
</feature>
<feature type="domain" description="Radical SAM core" evidence="11">
    <location>
        <begin position="95"/>
        <end position="314"/>
    </location>
</feature>
<dbReference type="InterPro" id="IPR013785">
    <property type="entry name" value="Aldolase_TIM"/>
</dbReference>
<keyword evidence="4 9" id="KW-0479">Metal-binding</keyword>
<keyword evidence="2 9" id="KW-0004">4Fe-4S</keyword>
<dbReference type="GO" id="GO:0016853">
    <property type="term" value="F:isomerase activity"/>
    <property type="evidence" value="ECO:0007669"/>
    <property type="project" value="UniProtKB-KW"/>
</dbReference>
<keyword evidence="7 9" id="KW-0411">Iron-sulfur</keyword>
<evidence type="ECO:0000259" key="11">
    <source>
        <dbReference type="PROSITE" id="PS51918"/>
    </source>
</evidence>
<dbReference type="GO" id="GO:0051539">
    <property type="term" value="F:4 iron, 4 sulfur cluster binding"/>
    <property type="evidence" value="ECO:0007669"/>
    <property type="project" value="UniProtKB-KW"/>
</dbReference>